<feature type="transmembrane region" description="Helical" evidence="1">
    <location>
        <begin position="462"/>
        <end position="479"/>
    </location>
</feature>
<gene>
    <name evidence="3" type="ORF">M9Y10_032139</name>
</gene>
<evidence type="ECO:0000256" key="1">
    <source>
        <dbReference type="SAM" id="Phobius"/>
    </source>
</evidence>
<feature type="transmembrane region" description="Helical" evidence="1">
    <location>
        <begin position="396"/>
        <end position="424"/>
    </location>
</feature>
<dbReference type="PANTHER" id="PTHR14795">
    <property type="entry name" value="HELICASE RELATED"/>
    <property type="match status" value="1"/>
</dbReference>
<evidence type="ECO:0000313" key="4">
    <source>
        <dbReference type="Proteomes" id="UP001470230"/>
    </source>
</evidence>
<accession>A0ABR2H120</accession>
<feature type="domain" description="Calcineurin-like phosphoesterase" evidence="2">
    <location>
        <begin position="24"/>
        <end position="234"/>
    </location>
</feature>
<sequence>MKSRKFTISVSKSSIFEEENDPIWVVHMTDLHISSSFPQAIIYANESFHFINQYIKPPFLLITGDVVDNYESSKRPCKSYQIESQFQKYNELIKLSGVINYTFETIGNHDVVGISKSVNDNHQTNFHKYFHVNNTCISTVKEKGNIRIISFNPVDFTSGTGLLGLVKKIDSHNLDPFEEAIADSCQNTSQIKIVISHYTTTTLYPQMKTSSGSSFGELFERCNIKYFLNGHIHPKTPRTLHHKNGFTEFTGTASKVYGGFAVFSVDNGHPNYFQMNSQNDRPAVLTYPVPSKYENEVMKEFSGFVRIISYSNKASQFNVTVENQKSKEKVDCQLQFVRNLTNSIENKSEVHYPRLFQCKLPNIGYNGENALKIEGDLNETIEFNVNKPFKVTEKHVVLFVSFGFIVGISFAIIYHTIIVIGLFLPFSNDFFGNYLEKPFFCVLLGPLVTGHRMRKLFLCERIFLAFLILSPIFMPVDFFKSGGDRGFMLFWGYLFNSEFTWDTFLVGFASLYFFTATIAIEEIFIILMSKWDLSYLFDIIVSAVFYAIALYGWYFFGIEVSCGAVWFASFPFILYPICAVVLAVVHIFLDKKVDPNDASGLSASFLLGENDENRFTP</sequence>
<reference evidence="3 4" key="1">
    <citation type="submission" date="2024-04" db="EMBL/GenBank/DDBJ databases">
        <title>Tritrichomonas musculus Genome.</title>
        <authorList>
            <person name="Alves-Ferreira E."/>
            <person name="Grigg M."/>
            <person name="Lorenzi H."/>
            <person name="Galac M."/>
        </authorList>
    </citation>
    <scope>NUCLEOTIDE SEQUENCE [LARGE SCALE GENOMIC DNA]</scope>
    <source>
        <strain evidence="3 4">EAF2021</strain>
    </source>
</reference>
<name>A0ABR2H120_9EUKA</name>
<feature type="transmembrane region" description="Helical" evidence="1">
    <location>
        <begin position="430"/>
        <end position="450"/>
    </location>
</feature>
<comment type="caution">
    <text evidence="3">The sequence shown here is derived from an EMBL/GenBank/DDBJ whole genome shotgun (WGS) entry which is preliminary data.</text>
</comment>
<dbReference type="SUPFAM" id="SSF56300">
    <property type="entry name" value="Metallo-dependent phosphatases"/>
    <property type="match status" value="1"/>
</dbReference>
<dbReference type="Pfam" id="PF00149">
    <property type="entry name" value="Metallophos"/>
    <property type="match status" value="1"/>
</dbReference>
<evidence type="ECO:0000259" key="2">
    <source>
        <dbReference type="Pfam" id="PF00149"/>
    </source>
</evidence>
<feature type="transmembrane region" description="Helical" evidence="1">
    <location>
        <begin position="566"/>
        <end position="589"/>
    </location>
</feature>
<dbReference type="Proteomes" id="UP001470230">
    <property type="component" value="Unassembled WGS sequence"/>
</dbReference>
<organism evidence="3 4">
    <name type="scientific">Tritrichomonas musculus</name>
    <dbReference type="NCBI Taxonomy" id="1915356"/>
    <lineage>
        <taxon>Eukaryota</taxon>
        <taxon>Metamonada</taxon>
        <taxon>Parabasalia</taxon>
        <taxon>Tritrichomonadida</taxon>
        <taxon>Tritrichomonadidae</taxon>
        <taxon>Tritrichomonas</taxon>
    </lineage>
</organism>
<dbReference type="Gene3D" id="3.60.21.10">
    <property type="match status" value="1"/>
</dbReference>
<protein>
    <submittedName>
        <fullName evidence="3">Transmembrane protein 62</fullName>
    </submittedName>
</protein>
<dbReference type="InterPro" id="IPR004843">
    <property type="entry name" value="Calcineurin-like_PHP"/>
</dbReference>
<dbReference type="InterPro" id="IPR029052">
    <property type="entry name" value="Metallo-depent_PP-like"/>
</dbReference>
<feature type="transmembrane region" description="Helical" evidence="1">
    <location>
        <begin position="499"/>
        <end position="521"/>
    </location>
</feature>
<feature type="transmembrane region" description="Helical" evidence="1">
    <location>
        <begin position="533"/>
        <end position="554"/>
    </location>
</feature>
<proteinExistence type="predicted"/>
<keyword evidence="4" id="KW-1185">Reference proteome</keyword>
<evidence type="ECO:0000313" key="3">
    <source>
        <dbReference type="EMBL" id="KAK8839210.1"/>
    </source>
</evidence>
<dbReference type="PANTHER" id="PTHR14795:SF0">
    <property type="entry name" value="TRANSMEMBRANE PROTEIN 62"/>
    <property type="match status" value="1"/>
</dbReference>
<keyword evidence="1" id="KW-0472">Membrane</keyword>
<keyword evidence="1" id="KW-1133">Transmembrane helix</keyword>
<keyword evidence="1 3" id="KW-0812">Transmembrane</keyword>
<dbReference type="EMBL" id="JAPFFF010000052">
    <property type="protein sequence ID" value="KAK8839210.1"/>
    <property type="molecule type" value="Genomic_DNA"/>
</dbReference>